<proteinExistence type="predicted"/>
<feature type="domain" description="Aminoglycoside phosphotransferase" evidence="2">
    <location>
        <begin position="1"/>
        <end position="116"/>
    </location>
</feature>
<dbReference type="InterPro" id="IPR011009">
    <property type="entry name" value="Kinase-like_dom_sf"/>
</dbReference>
<dbReference type="Pfam" id="PF01636">
    <property type="entry name" value="APH"/>
    <property type="match status" value="2"/>
</dbReference>
<evidence type="ECO:0000313" key="3">
    <source>
        <dbReference type="EMBL" id="GAA3701002.1"/>
    </source>
</evidence>
<feature type="domain" description="Aminoglycoside phosphotransferase" evidence="2">
    <location>
        <begin position="144"/>
        <end position="202"/>
    </location>
</feature>
<dbReference type="Gene3D" id="3.90.1200.10">
    <property type="match status" value="1"/>
</dbReference>
<feature type="region of interest" description="Disordered" evidence="1">
    <location>
        <begin position="119"/>
        <end position="139"/>
    </location>
</feature>
<feature type="compositionally biased region" description="Acidic residues" evidence="1">
    <location>
        <begin position="119"/>
        <end position="129"/>
    </location>
</feature>
<dbReference type="EMBL" id="BAABCJ010000002">
    <property type="protein sequence ID" value="GAA3701002.1"/>
    <property type="molecule type" value="Genomic_DNA"/>
</dbReference>
<dbReference type="Proteomes" id="UP001501536">
    <property type="component" value="Unassembled WGS sequence"/>
</dbReference>
<organism evidence="3 4">
    <name type="scientific">Zhihengliuella alba</name>
    <dbReference type="NCBI Taxonomy" id="547018"/>
    <lineage>
        <taxon>Bacteria</taxon>
        <taxon>Bacillati</taxon>
        <taxon>Actinomycetota</taxon>
        <taxon>Actinomycetes</taxon>
        <taxon>Micrococcales</taxon>
        <taxon>Micrococcaceae</taxon>
        <taxon>Zhihengliuella</taxon>
    </lineage>
</organism>
<dbReference type="InterPro" id="IPR002575">
    <property type="entry name" value="Aminoglycoside_PTrfase"/>
</dbReference>
<dbReference type="SUPFAM" id="SSF56112">
    <property type="entry name" value="Protein kinase-like (PK-like)"/>
    <property type="match status" value="1"/>
</dbReference>
<keyword evidence="4" id="KW-1185">Reference proteome</keyword>
<protein>
    <recommendedName>
        <fullName evidence="2">Aminoglycoside phosphotransferase domain-containing protein</fullName>
    </recommendedName>
</protein>
<reference evidence="4" key="1">
    <citation type="journal article" date="2019" name="Int. J. Syst. Evol. Microbiol.">
        <title>The Global Catalogue of Microorganisms (GCM) 10K type strain sequencing project: providing services to taxonomists for standard genome sequencing and annotation.</title>
        <authorList>
            <consortium name="The Broad Institute Genomics Platform"/>
            <consortium name="The Broad Institute Genome Sequencing Center for Infectious Disease"/>
            <person name="Wu L."/>
            <person name="Ma J."/>
        </authorList>
    </citation>
    <scope>NUCLEOTIDE SEQUENCE [LARGE SCALE GENOMIC DNA]</scope>
    <source>
        <strain evidence="4">JCM 16961</strain>
    </source>
</reference>
<comment type="caution">
    <text evidence="3">The sequence shown here is derived from an EMBL/GenBank/DDBJ whole genome shotgun (WGS) entry which is preliminary data.</text>
</comment>
<sequence>MPWLPGTSAALLPPGERDAYAAELAAFLAALHRPAPAEAPANPFRGVPLTARREAVEARLAEVRGGALPPEAHAILPPGSAEALREVFEAAAAAPVHTGPALWLHGDPHPHNVVVEPEYADDPGNPDDPDGVRPGAVDGRRSRGVRLAAVVDFGDLTAGDPASDLGVAWMHFTGAGRARFRAAAQAGGAAYDDAVWRRGRGWAVAYGLIAALHPPAEPLHAVGLHTLAGLLAAAD</sequence>
<accession>A0ABP7DBI5</accession>
<evidence type="ECO:0000259" key="2">
    <source>
        <dbReference type="Pfam" id="PF01636"/>
    </source>
</evidence>
<gene>
    <name evidence="3" type="ORF">GCM10022377_13070</name>
</gene>
<name>A0ABP7DBI5_9MICC</name>
<evidence type="ECO:0000313" key="4">
    <source>
        <dbReference type="Proteomes" id="UP001501536"/>
    </source>
</evidence>
<evidence type="ECO:0000256" key="1">
    <source>
        <dbReference type="SAM" id="MobiDB-lite"/>
    </source>
</evidence>